<evidence type="ECO:0000313" key="2">
    <source>
        <dbReference type="EMBL" id="PIP19098.1"/>
    </source>
</evidence>
<reference evidence="2 3" key="1">
    <citation type="submission" date="2017-09" db="EMBL/GenBank/DDBJ databases">
        <title>Depth-based differentiation of microbial function through sediment-hosted aquifers and enrichment of novel symbionts in the deep terrestrial subsurface.</title>
        <authorList>
            <person name="Probst A.J."/>
            <person name="Ladd B."/>
            <person name="Jarett J.K."/>
            <person name="Geller-Mcgrath D.E."/>
            <person name="Sieber C.M."/>
            <person name="Emerson J.B."/>
            <person name="Anantharaman K."/>
            <person name="Thomas B.C."/>
            <person name="Malmstrom R."/>
            <person name="Stieglmeier M."/>
            <person name="Klingl A."/>
            <person name="Woyke T."/>
            <person name="Ryan C.M."/>
            <person name="Banfield J.F."/>
        </authorList>
    </citation>
    <scope>NUCLEOTIDE SEQUENCE [LARGE SCALE GENOMIC DNA]</scope>
    <source>
        <strain evidence="2">CG23_combo_of_CG06-09_8_20_14_all_41_10</strain>
    </source>
</reference>
<protein>
    <submittedName>
        <fullName evidence="2">Uncharacterized protein</fullName>
    </submittedName>
</protein>
<dbReference type="Proteomes" id="UP000231292">
    <property type="component" value="Unassembled WGS sequence"/>
</dbReference>
<dbReference type="EMBL" id="PCRK01000114">
    <property type="protein sequence ID" value="PIP19098.1"/>
    <property type="molecule type" value="Genomic_DNA"/>
</dbReference>
<gene>
    <name evidence="2" type="ORF">COX41_04590</name>
</gene>
<feature type="coiled-coil region" evidence="1">
    <location>
        <begin position="35"/>
        <end position="62"/>
    </location>
</feature>
<proteinExistence type="predicted"/>
<organism evidence="2 3">
    <name type="scientific">Candidatus Sherwoodlollariibacterium unditelluris</name>
    <dbReference type="NCBI Taxonomy" id="1974757"/>
    <lineage>
        <taxon>Bacteria</taxon>
        <taxon>Pseudomonadati</taxon>
        <taxon>Candidatus Omnitrophota</taxon>
        <taxon>Candidatus Sherwoodlollariibacterium</taxon>
    </lineage>
</organism>
<evidence type="ECO:0000313" key="3">
    <source>
        <dbReference type="Proteomes" id="UP000231292"/>
    </source>
</evidence>
<name>A0A2G9YIM2_9BACT</name>
<accession>A0A2G9YIM2</accession>
<evidence type="ECO:0000256" key="1">
    <source>
        <dbReference type="SAM" id="Coils"/>
    </source>
</evidence>
<dbReference type="AlphaFoldDB" id="A0A2G9YIM2"/>
<keyword evidence="1" id="KW-0175">Coiled coil</keyword>
<comment type="caution">
    <text evidence="2">The sequence shown here is derived from an EMBL/GenBank/DDBJ whole genome shotgun (WGS) entry which is preliminary data.</text>
</comment>
<sequence>MYVNYSGDKIIFNLHLDQKKPSYVGAHKHNAEYEGEIVEAEIKRLKSLLEESRDEVMNKAENSTAKKG</sequence>